<dbReference type="EMBL" id="JAXCGZ010020934">
    <property type="protein sequence ID" value="KAK7063122.1"/>
    <property type="molecule type" value="Genomic_DNA"/>
</dbReference>
<gene>
    <name evidence="2" type="ORF">SK128_019170</name>
</gene>
<protein>
    <submittedName>
        <fullName evidence="2">Uncharacterized protein</fullName>
    </submittedName>
</protein>
<reference evidence="2 3" key="1">
    <citation type="submission" date="2023-11" db="EMBL/GenBank/DDBJ databases">
        <title>Halocaridina rubra genome assembly.</title>
        <authorList>
            <person name="Smith C."/>
        </authorList>
    </citation>
    <scope>NUCLEOTIDE SEQUENCE [LARGE SCALE GENOMIC DNA]</scope>
    <source>
        <strain evidence="2">EP-1</strain>
        <tissue evidence="2">Whole</tissue>
    </source>
</reference>
<dbReference type="Proteomes" id="UP001381693">
    <property type="component" value="Unassembled WGS sequence"/>
</dbReference>
<organism evidence="2 3">
    <name type="scientific">Halocaridina rubra</name>
    <name type="common">Hawaiian red shrimp</name>
    <dbReference type="NCBI Taxonomy" id="373956"/>
    <lineage>
        <taxon>Eukaryota</taxon>
        <taxon>Metazoa</taxon>
        <taxon>Ecdysozoa</taxon>
        <taxon>Arthropoda</taxon>
        <taxon>Crustacea</taxon>
        <taxon>Multicrustacea</taxon>
        <taxon>Malacostraca</taxon>
        <taxon>Eumalacostraca</taxon>
        <taxon>Eucarida</taxon>
        <taxon>Decapoda</taxon>
        <taxon>Pleocyemata</taxon>
        <taxon>Caridea</taxon>
        <taxon>Atyoidea</taxon>
        <taxon>Atyidae</taxon>
        <taxon>Halocaridina</taxon>
    </lineage>
</organism>
<comment type="caution">
    <text evidence="2">The sequence shown here is derived from an EMBL/GenBank/DDBJ whole genome shotgun (WGS) entry which is preliminary data.</text>
</comment>
<keyword evidence="1" id="KW-1133">Transmembrane helix</keyword>
<sequence>MGELKKVISANKLKAMKDESFVDLEDGVYPPEICSLIICWLLAKYLRFLGISRRETMNILQSNRNIFLTWMCFMLHMASLFICLYTDKQLCALLACETVLSMLIHSYRDGVGRKTSRRRQYLKARGHGMHETLDYRCRCQRPRSEKPQQQVIFSRLVEDDEGEVVDEDDHLTDRELDITES</sequence>
<keyword evidence="1" id="KW-0812">Transmembrane</keyword>
<keyword evidence="1" id="KW-0472">Membrane</keyword>
<feature type="transmembrane region" description="Helical" evidence="1">
    <location>
        <begin position="67"/>
        <end position="87"/>
    </location>
</feature>
<evidence type="ECO:0000313" key="3">
    <source>
        <dbReference type="Proteomes" id="UP001381693"/>
    </source>
</evidence>
<accession>A0AAN8WEN1</accession>
<name>A0AAN8WEN1_HALRR</name>
<proteinExistence type="predicted"/>
<dbReference type="AlphaFoldDB" id="A0AAN8WEN1"/>
<evidence type="ECO:0000256" key="1">
    <source>
        <dbReference type="SAM" id="Phobius"/>
    </source>
</evidence>
<evidence type="ECO:0000313" key="2">
    <source>
        <dbReference type="EMBL" id="KAK7063122.1"/>
    </source>
</evidence>
<keyword evidence="3" id="KW-1185">Reference proteome</keyword>